<reference evidence="9" key="1">
    <citation type="submission" date="2020-10" db="EMBL/GenBank/DDBJ databases">
        <authorList>
            <person name="Gilroy R."/>
        </authorList>
    </citation>
    <scope>NUCLEOTIDE SEQUENCE</scope>
    <source>
        <strain evidence="9">CHK176-22527</strain>
    </source>
</reference>
<feature type="active site" description="Proton acceptor" evidence="7">
    <location>
        <position position="94"/>
    </location>
</feature>
<dbReference type="FunFam" id="3.20.20.105:FF:000001">
    <property type="entry name" value="Queuine tRNA-ribosyltransferase"/>
    <property type="match status" value="1"/>
</dbReference>
<organism evidence="9 10">
    <name type="scientific">Candidatus Allocopromorpha excrementavium</name>
    <dbReference type="NCBI Taxonomy" id="2840741"/>
    <lineage>
        <taxon>Bacteria</taxon>
        <taxon>Bacillati</taxon>
        <taxon>Bacillota</taxon>
        <taxon>Clostridia</taxon>
        <taxon>Eubacteriales</taxon>
        <taxon>Eubacteriaceae</taxon>
        <taxon>Eubacteriaceae incertae sedis</taxon>
        <taxon>Candidatus Allocopromorpha</taxon>
    </lineage>
</organism>
<dbReference type="GO" id="GO:0005829">
    <property type="term" value="C:cytosol"/>
    <property type="evidence" value="ECO:0007669"/>
    <property type="project" value="TreeGrafter"/>
</dbReference>
<evidence type="ECO:0000313" key="10">
    <source>
        <dbReference type="Proteomes" id="UP000824159"/>
    </source>
</evidence>
<dbReference type="InterPro" id="IPR002616">
    <property type="entry name" value="tRNA_ribo_trans-like"/>
</dbReference>
<feature type="binding site" evidence="7">
    <location>
        <position position="306"/>
    </location>
    <ligand>
        <name>Zn(2+)</name>
        <dbReference type="ChEBI" id="CHEBI:29105"/>
    </ligand>
</feature>
<comment type="subunit">
    <text evidence="7">Homodimer. Within each dimer, one monomer is responsible for RNA recognition and catalysis, while the other monomer binds to the replacement base PreQ1.</text>
</comment>
<protein>
    <recommendedName>
        <fullName evidence="7">Queuine tRNA-ribosyltransferase</fullName>
        <ecNumber evidence="7">2.4.2.29</ecNumber>
    </recommendedName>
    <alternativeName>
        <fullName evidence="7">Guanine insertion enzyme</fullName>
    </alternativeName>
    <alternativeName>
        <fullName evidence="7">tRNA-guanine transglycosylase</fullName>
    </alternativeName>
</protein>
<comment type="cofactor">
    <cofactor evidence="7">
        <name>Zn(2+)</name>
        <dbReference type="ChEBI" id="CHEBI:29105"/>
    </cofactor>
    <text evidence="7">Binds 1 zinc ion per subunit.</text>
</comment>
<dbReference type="AlphaFoldDB" id="A0A9D1KUR1"/>
<evidence type="ECO:0000259" key="8">
    <source>
        <dbReference type="Pfam" id="PF01702"/>
    </source>
</evidence>
<evidence type="ECO:0000256" key="7">
    <source>
        <dbReference type="HAMAP-Rule" id="MF_00168"/>
    </source>
</evidence>
<comment type="caution">
    <text evidence="9">The sequence shown here is derived from an EMBL/GenBank/DDBJ whole genome shotgun (WGS) entry which is preliminary data.</text>
</comment>
<dbReference type="PANTHER" id="PTHR46499:SF1">
    <property type="entry name" value="QUEUINE TRNA-RIBOSYLTRANSFERASE"/>
    <property type="match status" value="1"/>
</dbReference>
<feature type="region of interest" description="RNA binding" evidence="7">
    <location>
        <begin position="249"/>
        <end position="255"/>
    </location>
</feature>
<evidence type="ECO:0000313" key="9">
    <source>
        <dbReference type="EMBL" id="HIT99273.1"/>
    </source>
</evidence>
<dbReference type="Gene3D" id="3.20.20.105">
    <property type="entry name" value="Queuine tRNA-ribosyltransferase-like"/>
    <property type="match status" value="1"/>
</dbReference>
<dbReference type="GO" id="GO:0046872">
    <property type="term" value="F:metal ion binding"/>
    <property type="evidence" value="ECO:0007669"/>
    <property type="project" value="UniProtKB-KW"/>
</dbReference>
<feature type="binding site" evidence="7">
    <location>
        <position position="148"/>
    </location>
    <ligand>
        <name>substrate</name>
    </ligand>
</feature>
<evidence type="ECO:0000256" key="6">
    <source>
        <dbReference type="ARBA" id="ARBA00050112"/>
    </source>
</evidence>
<feature type="region of interest" description="RNA binding; important for wobble base 34 recognition" evidence="7">
    <location>
        <begin position="273"/>
        <end position="277"/>
    </location>
</feature>
<feature type="binding site" evidence="7">
    <location>
        <position position="191"/>
    </location>
    <ligand>
        <name>substrate</name>
    </ligand>
</feature>
<dbReference type="EC" id="2.4.2.29" evidence="7"/>
<dbReference type="GO" id="GO:0008479">
    <property type="term" value="F:tRNA-guanosine(34) queuine transglycosylase activity"/>
    <property type="evidence" value="ECO:0007669"/>
    <property type="project" value="UniProtKB-UniRule"/>
</dbReference>
<evidence type="ECO:0000256" key="1">
    <source>
        <dbReference type="ARBA" id="ARBA00022676"/>
    </source>
</evidence>
<feature type="active site" description="Nucleophile" evidence="7">
    <location>
        <position position="268"/>
    </location>
</feature>
<evidence type="ECO:0000256" key="2">
    <source>
        <dbReference type="ARBA" id="ARBA00022679"/>
    </source>
</evidence>
<evidence type="ECO:0000256" key="3">
    <source>
        <dbReference type="ARBA" id="ARBA00022694"/>
    </source>
</evidence>
<feature type="binding site" evidence="7">
    <location>
        <position position="337"/>
    </location>
    <ligand>
        <name>Zn(2+)</name>
        <dbReference type="ChEBI" id="CHEBI:29105"/>
    </ligand>
</feature>
<dbReference type="PANTHER" id="PTHR46499">
    <property type="entry name" value="QUEUINE TRNA-RIBOSYLTRANSFERASE"/>
    <property type="match status" value="1"/>
</dbReference>
<feature type="binding site" evidence="7">
    <location>
        <position position="218"/>
    </location>
    <ligand>
        <name>substrate</name>
    </ligand>
</feature>
<comment type="similarity">
    <text evidence="7">Belongs to the queuine tRNA-ribosyltransferase family.</text>
</comment>
<dbReference type="InterPro" id="IPR004803">
    <property type="entry name" value="TGT"/>
</dbReference>
<dbReference type="InterPro" id="IPR036511">
    <property type="entry name" value="TGT-like_sf"/>
</dbReference>
<feature type="binding site" evidence="7">
    <location>
        <begin position="94"/>
        <end position="98"/>
    </location>
    <ligand>
        <name>substrate</name>
    </ligand>
</feature>
<dbReference type="EMBL" id="DVLX01000033">
    <property type="protein sequence ID" value="HIT99273.1"/>
    <property type="molecule type" value="Genomic_DNA"/>
</dbReference>
<dbReference type="Pfam" id="PF01702">
    <property type="entry name" value="TGT"/>
    <property type="match status" value="1"/>
</dbReference>
<dbReference type="GO" id="GO:0008616">
    <property type="term" value="P:tRNA queuosine(34) biosynthetic process"/>
    <property type="evidence" value="ECO:0007669"/>
    <property type="project" value="UniProtKB-UniRule"/>
</dbReference>
<keyword evidence="5 7" id="KW-0862">Zinc</keyword>
<feature type="binding site" evidence="7">
    <location>
        <position position="311"/>
    </location>
    <ligand>
        <name>Zn(2+)</name>
        <dbReference type="ChEBI" id="CHEBI:29105"/>
    </ligand>
</feature>
<dbReference type="NCBIfam" id="TIGR00449">
    <property type="entry name" value="tgt_general"/>
    <property type="match status" value="1"/>
</dbReference>
<keyword evidence="4 7" id="KW-0671">Queuosine biosynthesis</keyword>
<keyword evidence="7" id="KW-0479">Metal-binding</keyword>
<accession>A0A9D1KUR1</accession>
<keyword evidence="3 7" id="KW-0819">tRNA processing</keyword>
<dbReference type="Proteomes" id="UP000824159">
    <property type="component" value="Unassembled WGS sequence"/>
</dbReference>
<name>A0A9D1KUR1_9FIRM</name>
<reference evidence="9" key="2">
    <citation type="journal article" date="2021" name="PeerJ">
        <title>Extensive microbial diversity within the chicken gut microbiome revealed by metagenomics and culture.</title>
        <authorList>
            <person name="Gilroy R."/>
            <person name="Ravi A."/>
            <person name="Getino M."/>
            <person name="Pursley I."/>
            <person name="Horton D.L."/>
            <person name="Alikhan N.F."/>
            <person name="Baker D."/>
            <person name="Gharbi K."/>
            <person name="Hall N."/>
            <person name="Watson M."/>
            <person name="Adriaenssens E.M."/>
            <person name="Foster-Nyarko E."/>
            <person name="Jarju S."/>
            <person name="Secka A."/>
            <person name="Antonio M."/>
            <person name="Oren A."/>
            <person name="Chaudhuri R.R."/>
            <person name="La Ragione R."/>
            <person name="Hildebrand F."/>
            <person name="Pallen M.J."/>
        </authorList>
    </citation>
    <scope>NUCLEOTIDE SEQUENCE</scope>
    <source>
        <strain evidence="9">CHK176-22527</strain>
    </source>
</reference>
<proteinExistence type="inferred from homology"/>
<feature type="domain" description="tRNA-guanine(15) transglycosylase-like" evidence="8">
    <location>
        <begin position="15"/>
        <end position="370"/>
    </location>
</feature>
<feature type="binding site" evidence="7">
    <location>
        <position position="308"/>
    </location>
    <ligand>
        <name>Zn(2+)</name>
        <dbReference type="ChEBI" id="CHEBI:29105"/>
    </ligand>
</feature>
<dbReference type="HAMAP" id="MF_00168">
    <property type="entry name" value="Q_tRNA_Tgt"/>
    <property type="match status" value="1"/>
</dbReference>
<dbReference type="NCBIfam" id="TIGR00430">
    <property type="entry name" value="Q_tRNA_tgt"/>
    <property type="match status" value="1"/>
</dbReference>
<keyword evidence="2 7" id="KW-0808">Transferase</keyword>
<dbReference type="SUPFAM" id="SSF51713">
    <property type="entry name" value="tRNA-guanine transglycosylase"/>
    <property type="match status" value="1"/>
</dbReference>
<dbReference type="InterPro" id="IPR050076">
    <property type="entry name" value="ArchSynthase1/Queuine_TRR"/>
</dbReference>
<evidence type="ECO:0000256" key="5">
    <source>
        <dbReference type="ARBA" id="ARBA00022833"/>
    </source>
</evidence>
<keyword evidence="1 7" id="KW-0328">Glycosyltransferase</keyword>
<gene>
    <name evidence="7 9" type="primary">tgt</name>
    <name evidence="9" type="ORF">IAD12_03355</name>
</gene>
<comment type="pathway">
    <text evidence="7">tRNA modification; tRNA-queuosine biosynthesis.</text>
</comment>
<comment type="catalytic activity">
    <reaction evidence="6 7">
        <text>7-aminomethyl-7-carbaguanine + guanosine(34) in tRNA = 7-aminomethyl-7-carbaguanosine(34) in tRNA + guanine</text>
        <dbReference type="Rhea" id="RHEA:24104"/>
        <dbReference type="Rhea" id="RHEA-COMP:10341"/>
        <dbReference type="Rhea" id="RHEA-COMP:10342"/>
        <dbReference type="ChEBI" id="CHEBI:16235"/>
        <dbReference type="ChEBI" id="CHEBI:58703"/>
        <dbReference type="ChEBI" id="CHEBI:74269"/>
        <dbReference type="ChEBI" id="CHEBI:82833"/>
        <dbReference type="EC" id="2.4.2.29"/>
    </reaction>
</comment>
<evidence type="ECO:0000256" key="4">
    <source>
        <dbReference type="ARBA" id="ARBA00022785"/>
    </source>
</evidence>
<comment type="function">
    <text evidence="7">Catalyzes the base-exchange of a guanine (G) residue with the queuine precursor 7-aminomethyl-7-deazaguanine (PreQ1) at position 34 (anticodon wobble position) in tRNAs with GU(N) anticodons (tRNA-Asp, -Asn, -His and -Tyr). Catalysis occurs through a double-displacement mechanism. The nucleophile active site attacks the C1' of nucleotide 34 to detach the guanine base from the RNA, forming a covalent enzyme-RNA intermediate. The proton acceptor active site deprotonates the incoming PreQ1, allowing a nucleophilic attack on the C1' of the ribose to form the product. After dissociation, two additional enzymatic reactions on the tRNA convert PreQ1 to queuine (Q), resulting in the hypermodified nucleoside queuosine (7-(((4,5-cis-dihydroxy-2-cyclopenten-1-yl)amino)methyl)-7-deazaguanosine).</text>
</comment>
<sequence>MPAVTYELIKNDKKTGARRGRVHTPHGTIETPVFMPVGTAGTVKAMKPEDVADMGAQIILGNTYHLYLRPGHEVVKAAGGLHKFMNWDRAILTDSGGFQVFSLGAMRKISEEGVEFRSHIDGSKHMLSPEKSMEIQNALGSDIIMAFDECTPYPADREYVKNSLNRTTRWLKRCREYHKNTEKQSLFGIMQGGMYKDLRRESAEQIVDLDLPGYAIGGLSVGEPKDIMYDVMDDCVDRLPKDKPRYLMGVGSPDCLFEGVERGIDMFDCVLPTRIARHGLAMTSMGRVNIKNARYEKDFTPLDPNCDCYTCRNYSKAYLRHLFKCDEILSSMLMTTHNLHFLIDTMAGIRKAIEEDRFTEYKREFYDNYGRF</sequence>